<evidence type="ECO:0000256" key="2">
    <source>
        <dbReference type="SAM" id="MobiDB-lite"/>
    </source>
</evidence>
<comment type="caution">
    <text evidence="3">The sequence shown here is derived from an EMBL/GenBank/DDBJ whole genome shotgun (WGS) entry which is preliminary data.</text>
</comment>
<sequence length="295" mass="31695">MVKPLNKEWELFGRKYRVPGAKGEKVDCNACHKQVSAAVNRLQSHLRVCPARPPLPVSLAAQIHGAHSGSASDLDDGGAGAAGLVDGTDAMGDATDLGDPSLDHSSALGVATAGMLAGTPGTAVTTTAHGLPMAKRQKTSPSRSRDRLRWNTAVDDFWLMNASPPPTAAYAKKRLDIEEKRLQLELKRDQREERRERLQLEVLEAQARKERLAAEKEAYEARVLLALSRKQLRDQGVSDEEIDRVLPIEPLGGTASGVDGADATSEADAGDENSHAAHTMSNTLVDEKNATETNI</sequence>
<dbReference type="AlphaFoldDB" id="A0A8K1C5Z0"/>
<feature type="coiled-coil region" evidence="1">
    <location>
        <begin position="172"/>
        <end position="222"/>
    </location>
</feature>
<reference evidence="3" key="1">
    <citation type="submission" date="2019-03" db="EMBL/GenBank/DDBJ databases">
        <title>Long read genome sequence of the mycoparasitic Pythium oligandrum ATCC 38472 isolated from sugarbeet rhizosphere.</title>
        <authorList>
            <person name="Gaulin E."/>
        </authorList>
    </citation>
    <scope>NUCLEOTIDE SEQUENCE</scope>
    <source>
        <strain evidence="3">ATCC 38472_TT</strain>
    </source>
</reference>
<organism evidence="3 4">
    <name type="scientific">Pythium oligandrum</name>
    <name type="common">Mycoparasitic fungus</name>
    <dbReference type="NCBI Taxonomy" id="41045"/>
    <lineage>
        <taxon>Eukaryota</taxon>
        <taxon>Sar</taxon>
        <taxon>Stramenopiles</taxon>
        <taxon>Oomycota</taxon>
        <taxon>Peronosporomycetes</taxon>
        <taxon>Pythiales</taxon>
        <taxon>Pythiaceae</taxon>
        <taxon>Pythium</taxon>
    </lineage>
</organism>
<protein>
    <recommendedName>
        <fullName evidence="5">BED-type domain-containing protein</fullName>
    </recommendedName>
</protein>
<gene>
    <name evidence="3" type="ORF">Poli38472_002828</name>
</gene>
<proteinExistence type="predicted"/>
<feature type="region of interest" description="Disordered" evidence="2">
    <location>
        <begin position="243"/>
        <end position="295"/>
    </location>
</feature>
<evidence type="ECO:0000313" key="4">
    <source>
        <dbReference type="Proteomes" id="UP000794436"/>
    </source>
</evidence>
<evidence type="ECO:0000313" key="3">
    <source>
        <dbReference type="EMBL" id="TMW56903.1"/>
    </source>
</evidence>
<dbReference type="Proteomes" id="UP000794436">
    <property type="component" value="Unassembled WGS sequence"/>
</dbReference>
<keyword evidence="4" id="KW-1185">Reference proteome</keyword>
<dbReference type="OrthoDB" id="116195at2759"/>
<feature type="compositionally biased region" description="Basic and acidic residues" evidence="2">
    <location>
        <begin position="285"/>
        <end position="295"/>
    </location>
</feature>
<keyword evidence="1" id="KW-0175">Coiled coil</keyword>
<evidence type="ECO:0008006" key="5">
    <source>
        <dbReference type="Google" id="ProtNLM"/>
    </source>
</evidence>
<evidence type="ECO:0000256" key="1">
    <source>
        <dbReference type="SAM" id="Coils"/>
    </source>
</evidence>
<name>A0A8K1C5Z0_PYTOL</name>
<accession>A0A8K1C5Z0</accession>
<dbReference type="EMBL" id="SPLM01000144">
    <property type="protein sequence ID" value="TMW56903.1"/>
    <property type="molecule type" value="Genomic_DNA"/>
</dbReference>